<dbReference type="EMBL" id="JAJNOC010000002">
    <property type="protein sequence ID" value="MCD2516181.1"/>
    <property type="molecule type" value="Genomic_DNA"/>
</dbReference>
<dbReference type="PANTHER" id="PTHR41533:SF2">
    <property type="entry name" value="BLR7131 PROTEIN"/>
    <property type="match status" value="1"/>
</dbReference>
<reference evidence="10" key="1">
    <citation type="submission" date="2021-11" db="EMBL/GenBank/DDBJ databases">
        <title>The complete genome of Massilia sp sp. G4R7.</title>
        <authorList>
            <person name="Liu L."/>
            <person name="Yue J."/>
            <person name="Yuan J."/>
            <person name="Yang F."/>
            <person name="Li L."/>
        </authorList>
    </citation>
    <scope>NUCLEOTIDE SEQUENCE</scope>
    <source>
        <strain evidence="10">G4R7</strain>
    </source>
</reference>
<feature type="active site" description="Proton donor/acceptor" evidence="7">
    <location>
        <position position="411"/>
    </location>
</feature>
<feature type="chain" id="PRO_5045758476" evidence="8">
    <location>
        <begin position="27"/>
        <end position="539"/>
    </location>
</feature>
<evidence type="ECO:0000256" key="5">
    <source>
        <dbReference type="ARBA" id="ARBA00022984"/>
    </source>
</evidence>
<keyword evidence="11" id="KW-1185">Reference proteome</keyword>
<keyword evidence="5 7" id="KW-0573">Peptidoglycan synthesis</keyword>
<dbReference type="InterPro" id="IPR038063">
    <property type="entry name" value="Transpep_catalytic_dom"/>
</dbReference>
<dbReference type="Pfam" id="PF20142">
    <property type="entry name" value="Scaffold"/>
    <property type="match status" value="1"/>
</dbReference>
<proteinExistence type="inferred from homology"/>
<dbReference type="SUPFAM" id="SSF47090">
    <property type="entry name" value="PGBD-like"/>
    <property type="match status" value="1"/>
</dbReference>
<evidence type="ECO:0000256" key="6">
    <source>
        <dbReference type="ARBA" id="ARBA00023316"/>
    </source>
</evidence>
<evidence type="ECO:0000256" key="7">
    <source>
        <dbReference type="PROSITE-ProRule" id="PRU01373"/>
    </source>
</evidence>
<accession>A0ABS8Q5E7</accession>
<dbReference type="InterPro" id="IPR005490">
    <property type="entry name" value="LD_TPept_cat_dom"/>
</dbReference>
<keyword evidence="8" id="KW-0732">Signal</keyword>
<evidence type="ECO:0000313" key="11">
    <source>
        <dbReference type="Proteomes" id="UP001179361"/>
    </source>
</evidence>
<dbReference type="Proteomes" id="UP001179361">
    <property type="component" value="Unassembled WGS sequence"/>
</dbReference>
<evidence type="ECO:0000256" key="8">
    <source>
        <dbReference type="SAM" id="SignalP"/>
    </source>
</evidence>
<dbReference type="PANTHER" id="PTHR41533">
    <property type="entry name" value="L,D-TRANSPEPTIDASE HI_1667-RELATED"/>
    <property type="match status" value="1"/>
</dbReference>
<protein>
    <submittedName>
        <fullName evidence="10">L,D-transpeptidase family protein</fullName>
    </submittedName>
</protein>
<sequence length="539" mass="56867">MIFARSGLAALFLVVAALPTDIPAGAAAPPLDAPARVQRLDAPGLPPRWLDDGQALAREALGLLADAGSHGLDPALYGTATLARRLEAADPADIGFERDLGAAVLRYLADLHGGRTASPYRTGPPADGFDPAAALRRALDAGRVATAVASAAPAIVLYGRVRETLARYRLLAQEHPSWPPLPAGGAAPAAAAEALRERLRTLGDLEDGAEGDGAGEADGAALAAALRRFQSRHGLEQDGVLGPATRAALAVPPARRAVQLALTLERLRWLPPLHGRVIAVNVPAYRLWAFDGVPGGPPVLEMRVIVGKAAGTPTPLFLGQMRYLEFNPYWNVPHSIAGAEIAPKLARDPGWLRRNDMELVTADGRVLAAAGADAPAALRAGSLRVRQRPGARNVLGAVKFAMPNPMNIYLHSTAARELFARSRRDLSHGCIRVEDAAGLARFVLADPQRWDAERVAAAMRPGPSRTVALAVPVPVVLFYATAVADRHGRALFADDIYGRDAALLRALGGGGPARTIEPTQTERSTTAHDGRFMIEGEVR</sequence>
<feature type="active site" description="Nucleophile" evidence="7">
    <location>
        <position position="430"/>
    </location>
</feature>
<dbReference type="SUPFAM" id="SSF141523">
    <property type="entry name" value="L,D-transpeptidase catalytic domain-like"/>
    <property type="match status" value="1"/>
</dbReference>
<dbReference type="Gene3D" id="1.10.101.10">
    <property type="entry name" value="PGBD-like superfamily/PGBD"/>
    <property type="match status" value="1"/>
</dbReference>
<dbReference type="RefSeq" id="WP_231057510.1">
    <property type="nucleotide sequence ID" value="NZ_JAJNOC010000002.1"/>
</dbReference>
<feature type="domain" description="L,D-TPase catalytic" evidence="9">
    <location>
        <begin position="276"/>
        <end position="458"/>
    </location>
</feature>
<feature type="signal peptide" evidence="8">
    <location>
        <begin position="1"/>
        <end position="26"/>
    </location>
</feature>
<gene>
    <name evidence="10" type="ORF">LQ564_07610</name>
</gene>
<organism evidence="10 11">
    <name type="scientific">Massilia phyllostachyos</name>
    <dbReference type="NCBI Taxonomy" id="2898585"/>
    <lineage>
        <taxon>Bacteria</taxon>
        <taxon>Pseudomonadati</taxon>
        <taxon>Pseudomonadota</taxon>
        <taxon>Betaproteobacteria</taxon>
        <taxon>Burkholderiales</taxon>
        <taxon>Oxalobacteraceae</taxon>
        <taxon>Telluria group</taxon>
        <taxon>Massilia</taxon>
    </lineage>
</organism>
<dbReference type="InterPro" id="IPR036366">
    <property type="entry name" value="PGBDSf"/>
</dbReference>
<dbReference type="InterPro" id="IPR002477">
    <property type="entry name" value="Peptidoglycan-bd-like"/>
</dbReference>
<keyword evidence="3" id="KW-0808">Transferase</keyword>
<name>A0ABS8Q5E7_9BURK</name>
<dbReference type="InterPro" id="IPR045380">
    <property type="entry name" value="LD_TPept_scaffold_dom"/>
</dbReference>
<evidence type="ECO:0000256" key="2">
    <source>
        <dbReference type="ARBA" id="ARBA00005992"/>
    </source>
</evidence>
<keyword evidence="6 7" id="KW-0961">Cell wall biogenesis/degradation</keyword>
<comment type="pathway">
    <text evidence="1 7">Cell wall biogenesis; peptidoglycan biosynthesis.</text>
</comment>
<keyword evidence="4 7" id="KW-0133">Cell shape</keyword>
<evidence type="ECO:0000256" key="3">
    <source>
        <dbReference type="ARBA" id="ARBA00022679"/>
    </source>
</evidence>
<evidence type="ECO:0000259" key="9">
    <source>
        <dbReference type="PROSITE" id="PS52029"/>
    </source>
</evidence>
<evidence type="ECO:0000256" key="1">
    <source>
        <dbReference type="ARBA" id="ARBA00004752"/>
    </source>
</evidence>
<dbReference type="Pfam" id="PF03734">
    <property type="entry name" value="YkuD"/>
    <property type="match status" value="1"/>
</dbReference>
<dbReference type="PROSITE" id="PS52029">
    <property type="entry name" value="LD_TPASE"/>
    <property type="match status" value="1"/>
</dbReference>
<dbReference type="InterPro" id="IPR052905">
    <property type="entry name" value="LD-transpeptidase_YkuD-like"/>
</dbReference>
<comment type="caution">
    <text evidence="10">The sequence shown here is derived from an EMBL/GenBank/DDBJ whole genome shotgun (WGS) entry which is preliminary data.</text>
</comment>
<dbReference type="Gene3D" id="2.40.440.10">
    <property type="entry name" value="L,D-transpeptidase catalytic domain-like"/>
    <property type="match status" value="1"/>
</dbReference>
<dbReference type="CDD" id="cd16913">
    <property type="entry name" value="YkuD_like"/>
    <property type="match status" value="1"/>
</dbReference>
<comment type="similarity">
    <text evidence="2">Belongs to the YkuD family.</text>
</comment>
<evidence type="ECO:0000313" key="10">
    <source>
        <dbReference type="EMBL" id="MCD2516181.1"/>
    </source>
</evidence>
<evidence type="ECO:0000256" key="4">
    <source>
        <dbReference type="ARBA" id="ARBA00022960"/>
    </source>
</evidence>
<dbReference type="InterPro" id="IPR036365">
    <property type="entry name" value="PGBD-like_sf"/>
</dbReference>
<dbReference type="Pfam" id="PF01471">
    <property type="entry name" value="PG_binding_1"/>
    <property type="match status" value="1"/>
</dbReference>